<gene>
    <name evidence="1" type="ORF">EV356DRAFT_520746</name>
</gene>
<reference evidence="1" key="1">
    <citation type="journal article" date="2020" name="Stud. Mycol.">
        <title>101 Dothideomycetes genomes: a test case for predicting lifestyles and emergence of pathogens.</title>
        <authorList>
            <person name="Haridas S."/>
            <person name="Albert R."/>
            <person name="Binder M."/>
            <person name="Bloem J."/>
            <person name="Labutti K."/>
            <person name="Salamov A."/>
            <person name="Andreopoulos B."/>
            <person name="Baker S."/>
            <person name="Barry K."/>
            <person name="Bills G."/>
            <person name="Bluhm B."/>
            <person name="Cannon C."/>
            <person name="Castanera R."/>
            <person name="Culley D."/>
            <person name="Daum C."/>
            <person name="Ezra D."/>
            <person name="Gonzalez J."/>
            <person name="Henrissat B."/>
            <person name="Kuo A."/>
            <person name="Liang C."/>
            <person name="Lipzen A."/>
            <person name="Lutzoni F."/>
            <person name="Magnuson J."/>
            <person name="Mondo S."/>
            <person name="Nolan M."/>
            <person name="Ohm R."/>
            <person name="Pangilinan J."/>
            <person name="Park H.-J."/>
            <person name="Ramirez L."/>
            <person name="Alfaro M."/>
            <person name="Sun H."/>
            <person name="Tritt A."/>
            <person name="Yoshinaga Y."/>
            <person name="Zwiers L.-H."/>
            <person name="Turgeon B."/>
            <person name="Goodwin S."/>
            <person name="Spatafora J."/>
            <person name="Crous P."/>
            <person name="Grigoriev I."/>
        </authorList>
    </citation>
    <scope>NUCLEOTIDE SEQUENCE</scope>
    <source>
        <strain evidence="1">Tuck. ex Michener</strain>
    </source>
</reference>
<proteinExistence type="predicted"/>
<name>A0A6A6GWD6_VIRVR</name>
<dbReference type="AlphaFoldDB" id="A0A6A6GWD6"/>
<organism evidence="1 2">
    <name type="scientific">Viridothelium virens</name>
    <name type="common">Speckled blister lichen</name>
    <name type="synonym">Trypethelium virens</name>
    <dbReference type="NCBI Taxonomy" id="1048519"/>
    <lineage>
        <taxon>Eukaryota</taxon>
        <taxon>Fungi</taxon>
        <taxon>Dikarya</taxon>
        <taxon>Ascomycota</taxon>
        <taxon>Pezizomycotina</taxon>
        <taxon>Dothideomycetes</taxon>
        <taxon>Dothideomycetes incertae sedis</taxon>
        <taxon>Trypetheliales</taxon>
        <taxon>Trypetheliaceae</taxon>
        <taxon>Viridothelium</taxon>
    </lineage>
</organism>
<protein>
    <submittedName>
        <fullName evidence="1">Uncharacterized protein</fullName>
    </submittedName>
</protein>
<dbReference type="EMBL" id="ML991858">
    <property type="protein sequence ID" value="KAF2229633.1"/>
    <property type="molecule type" value="Genomic_DNA"/>
</dbReference>
<evidence type="ECO:0000313" key="1">
    <source>
        <dbReference type="EMBL" id="KAF2229633.1"/>
    </source>
</evidence>
<evidence type="ECO:0000313" key="2">
    <source>
        <dbReference type="Proteomes" id="UP000800092"/>
    </source>
</evidence>
<sequence>MTSRTFHPFPRLPKKLRDEIWALSIRPERPGAHFFTIFNSDNSAELLTMRHYALLHEQRRHCSLAAPRRNVLDPQKPSWTDGNRSTYLIDNLPKVPAVGSFAANGEWWRCTTYPRCDLFCLQPSDASTVEWEALWVTVPIFDPVNGYYVGHIALDYDPEWYHELLQNNETWTNHGTLGCAIRAATNQDNWVEKLWFIAFRIRRRSHDCAAVEKSAGFRHQFDGNGCRFTEVQYGDPEWDTDQECDIFEFLYYVDIEVSEYIHECVHMDDSEEPITDHYGAPSVGVLAYEVDAS</sequence>
<keyword evidence="2" id="KW-1185">Reference proteome</keyword>
<dbReference type="OrthoDB" id="3473305at2759"/>
<accession>A0A6A6GWD6</accession>
<dbReference type="Proteomes" id="UP000800092">
    <property type="component" value="Unassembled WGS sequence"/>
</dbReference>